<name>A0ABR5YNK1_9ENTR</name>
<sequence>MTTEIKVQTDEQKPHIVGYFPDPESEQEGIKRVATSINAKNIEHAKAKGNLIFLEEYEHAQSAAYKMLVCEDGPHIAHRPARGVWDTDFLYTYEWTEEVGYPILRDAGPVNFDALSTQQRIAVLVKYDSTEIQKADLPAAFALFQDEAGTFEGHVVEAICRTPEIASMYPERIQHAIGWVGAKCDPGDQWPDIQKELRKWQKRMEENRKPSAPSKSIVEIAREKAAQEKMMPKADAADSAKRPKRTYKHTYQTLDQEVATALWPGDVNPGNVDGEVYRWAKRDVIEKDREDWKRISMALRTTEHILKYDPLTIRDLVQQRPENIHKNPVALNEYISNFLAKNGVYENEAEQEKTTATDTLDASATEAGSVGTKHTGDESGAGTVETTPQVETERQGPFYYRSATGDKIGRANKLPKLEEVLSQGCIEISQEEYQARKKGTYKDDAGRSATDNKELPAVCPGRAAQLEKELNDAFADGTASDNQTKIEKIGDGVFSVDNLMASAAAKDQNIYVPEDNRQDMTVRQIEVVYALDDLLSGRTEIMTKEEAEGVVSCTGHLIPHIMPMLMDTIIKTESCLSPAFSNEEIHDVATTILDAWSDKEAEREKIATDAIVEYRSEPELPQPAVIDPPVITAKSKKADDHNPQQVVNVMQPTALTYQQQLTIAALHGLCANPAHGNALDDLPAIAADLVAGIIQLQENDDE</sequence>
<proteinExistence type="predicted"/>
<feature type="region of interest" description="Disordered" evidence="1">
    <location>
        <begin position="349"/>
        <end position="390"/>
    </location>
</feature>
<dbReference type="Proteomes" id="UP000076880">
    <property type="component" value="Unassembled WGS sequence"/>
</dbReference>
<keyword evidence="3" id="KW-1185">Reference proteome</keyword>
<dbReference type="EMBL" id="LVVA01000012">
    <property type="protein sequence ID" value="KZR33175.1"/>
    <property type="molecule type" value="Genomic_DNA"/>
</dbReference>
<comment type="caution">
    <text evidence="2">The sequence shown here is derived from an EMBL/GenBank/DDBJ whole genome shotgun (WGS) entry which is preliminary data.</text>
</comment>
<feature type="compositionally biased region" description="Low complexity" evidence="1">
    <location>
        <begin position="356"/>
        <end position="367"/>
    </location>
</feature>
<evidence type="ECO:0000313" key="2">
    <source>
        <dbReference type="EMBL" id="KZR33175.1"/>
    </source>
</evidence>
<accession>A0ABR5YNK1</accession>
<reference evidence="3" key="1">
    <citation type="submission" date="2016-03" db="EMBL/GenBank/DDBJ databases">
        <title>WGS of SAMN04393274.</title>
        <authorList>
            <person name="Adams M."/>
            <person name="Sutton G."/>
            <person name="Nelson K."/>
            <person name="Thaden J."/>
            <person name="Fowler V."/>
            <person name="Mccorrison J."/>
            <person name="Sanka R."/>
            <person name="Brinkac L."/>
            <person name="Nierman W."/>
        </authorList>
    </citation>
    <scope>NUCLEOTIDE SEQUENCE [LARGE SCALE GENOMIC DNA]</scope>
    <source>
        <strain evidence="3">GN06232</strain>
    </source>
</reference>
<evidence type="ECO:0000313" key="3">
    <source>
        <dbReference type="Proteomes" id="UP000076880"/>
    </source>
</evidence>
<protein>
    <submittedName>
        <fullName evidence="2">Uncharacterized protein</fullName>
    </submittedName>
</protein>
<gene>
    <name evidence="2" type="ORF">A3466_09180</name>
</gene>
<evidence type="ECO:0000256" key="1">
    <source>
        <dbReference type="SAM" id="MobiDB-lite"/>
    </source>
</evidence>
<dbReference type="RefSeq" id="WP_063450094.1">
    <property type="nucleotide sequence ID" value="NZ_LVVA01000012.1"/>
</dbReference>
<organism evidence="2 3">
    <name type="scientific">Enterobacter genomosp. S</name>
    <dbReference type="NCBI Taxonomy" id="2364151"/>
    <lineage>
        <taxon>Bacteria</taxon>
        <taxon>Pseudomonadati</taxon>
        <taxon>Pseudomonadota</taxon>
        <taxon>Gammaproteobacteria</taxon>
        <taxon>Enterobacterales</taxon>
        <taxon>Enterobacteriaceae</taxon>
        <taxon>Enterobacter</taxon>
        <taxon>Enterobacter cloacae complex</taxon>
        <taxon>Enterobacter cloacae complex clade S</taxon>
    </lineage>
</organism>